<feature type="transmembrane region" description="Helical" evidence="7">
    <location>
        <begin position="322"/>
        <end position="345"/>
    </location>
</feature>
<keyword evidence="5 7" id="KW-0472">Membrane</keyword>
<feature type="transmembrane region" description="Helical" evidence="7">
    <location>
        <begin position="76"/>
        <end position="96"/>
    </location>
</feature>
<feature type="transmembrane region" description="Helical" evidence="7">
    <location>
        <begin position="357"/>
        <end position="379"/>
    </location>
</feature>
<evidence type="ECO:0000256" key="4">
    <source>
        <dbReference type="ARBA" id="ARBA00022989"/>
    </source>
</evidence>
<dbReference type="PANTHER" id="PTHR12459">
    <property type="entry name" value="TRANSMEMBRANE PROTEIN 135-RELATED"/>
    <property type="match status" value="1"/>
</dbReference>
<feature type="transmembrane region" description="Helical" evidence="7">
    <location>
        <begin position="157"/>
        <end position="173"/>
    </location>
</feature>
<dbReference type="InterPro" id="IPR031926">
    <property type="entry name" value="TMEM135_N"/>
</dbReference>
<organism evidence="9">
    <name type="scientific">Photinus pyralis</name>
    <name type="common">Common eastern firefly</name>
    <name type="synonym">Lampyris pyralis</name>
    <dbReference type="NCBI Taxonomy" id="7054"/>
    <lineage>
        <taxon>Eukaryota</taxon>
        <taxon>Metazoa</taxon>
        <taxon>Ecdysozoa</taxon>
        <taxon>Arthropoda</taxon>
        <taxon>Hexapoda</taxon>
        <taxon>Insecta</taxon>
        <taxon>Pterygota</taxon>
        <taxon>Neoptera</taxon>
        <taxon>Endopterygota</taxon>
        <taxon>Coleoptera</taxon>
        <taxon>Polyphaga</taxon>
        <taxon>Elateriformia</taxon>
        <taxon>Elateroidea</taxon>
        <taxon>Lampyridae</taxon>
        <taxon>Lampyrinae</taxon>
        <taxon>Photinus</taxon>
    </lineage>
</organism>
<evidence type="ECO:0000259" key="8">
    <source>
        <dbReference type="Pfam" id="PF15982"/>
    </source>
</evidence>
<keyword evidence="4 7" id="KW-1133">Transmembrane helix</keyword>
<dbReference type="InterPro" id="IPR026749">
    <property type="entry name" value="Tmem135"/>
</dbReference>
<dbReference type="Pfam" id="PF15982">
    <property type="entry name" value="TMEM135_C_rich"/>
    <property type="match status" value="1"/>
</dbReference>
<evidence type="ECO:0000256" key="5">
    <source>
        <dbReference type="ARBA" id="ARBA00023136"/>
    </source>
</evidence>
<dbReference type="PANTHER" id="PTHR12459:SF15">
    <property type="entry name" value="TRANSMEMBRANE PROTEIN 135"/>
    <property type="match status" value="1"/>
</dbReference>
<dbReference type="EMBL" id="GEZM01031384">
    <property type="protein sequence ID" value="JAV84926.1"/>
    <property type="molecule type" value="Transcribed_RNA"/>
</dbReference>
<evidence type="ECO:0000256" key="7">
    <source>
        <dbReference type="SAM" id="Phobius"/>
    </source>
</evidence>
<sequence length="480" mass="53822">MVQVQSKFAPIHINCYEFCHPWTESCLEASVGSYLCAIVDSLRIYTTVYMLALLMKGSVPSKEEIKKTVLGMLQSTAFLSANGMGFTLFLCLLRKLLGHFNFLTVSAIPSFLANFFAILIERPSRRTLLSLYVSNVATETVWNMAVSRDWVRPRDDGVVVIFSVCMAILLTYFKSGLHKRDGERVDSMFGVLRLIVGPYEEKSISRPSEVNTFHREQTRNDPLSSGSRWSVPGGRSSANNTYRLITQALRIYRRLINKIKCLNRNPACPHPFSCVHYTLQGACKMAGVGLSIQLALSFVFNLKSIFLSPRAIKTIVWKKKTLSLAIFLGGFSGLFRGICCVLRNVTGTDSACHAIPAALIAGIAFKQYPDTTVALYVMWKMAQISYGLGIERGIVPRVPGFTIFLYCVSTAILFHTALLEPVNLRPSYWKFLHSISAGRVATMNREPLDVWGLETSRQLVEVLRNTHTRRGVKYYVSNFS</sequence>
<comment type="similarity">
    <text evidence="2">Belongs to the TMEM135 family.</text>
</comment>
<keyword evidence="3 7" id="KW-0812">Transmembrane</keyword>
<evidence type="ECO:0000256" key="2">
    <source>
        <dbReference type="ARBA" id="ARBA00008924"/>
    </source>
</evidence>
<accession>A0A1Y1MM10</accession>
<dbReference type="AlphaFoldDB" id="A0A1Y1MM10"/>
<feature type="transmembrane region" description="Helical" evidence="7">
    <location>
        <begin position="102"/>
        <end position="120"/>
    </location>
</feature>
<feature type="transmembrane region" description="Helical" evidence="7">
    <location>
        <begin position="31"/>
        <end position="55"/>
    </location>
</feature>
<evidence type="ECO:0000256" key="3">
    <source>
        <dbReference type="ARBA" id="ARBA00022692"/>
    </source>
</evidence>
<comment type="subcellular location">
    <subcellularLocation>
        <location evidence="1">Endomembrane system</location>
        <topology evidence="1">Multi-pass membrane protein</topology>
    </subcellularLocation>
</comment>
<dbReference type="GO" id="GO:0012505">
    <property type="term" value="C:endomembrane system"/>
    <property type="evidence" value="ECO:0007669"/>
    <property type="project" value="UniProtKB-SubCell"/>
</dbReference>
<feature type="transmembrane region" description="Helical" evidence="7">
    <location>
        <begin position="400"/>
        <end position="419"/>
    </location>
</feature>
<feature type="region of interest" description="Disordered" evidence="6">
    <location>
        <begin position="208"/>
        <end position="234"/>
    </location>
</feature>
<feature type="domain" description="Transmembrane protein 135 N-terminal" evidence="8">
    <location>
        <begin position="14"/>
        <end position="146"/>
    </location>
</feature>
<protein>
    <recommendedName>
        <fullName evidence="8">Transmembrane protein 135 N-terminal domain-containing protein</fullName>
    </recommendedName>
</protein>
<evidence type="ECO:0000313" key="9">
    <source>
        <dbReference type="EMBL" id="JAV84926.1"/>
    </source>
</evidence>
<reference evidence="9" key="1">
    <citation type="journal article" date="2016" name="Sci. Rep.">
        <title>Molecular characterization of firefly nuptial gifts: a multi-omics approach sheds light on postcopulatory sexual selection.</title>
        <authorList>
            <person name="Al-Wathiqui N."/>
            <person name="Fallon T.R."/>
            <person name="South A."/>
            <person name="Weng J.K."/>
            <person name="Lewis S.M."/>
        </authorList>
    </citation>
    <scope>NUCLEOTIDE SEQUENCE</scope>
</reference>
<proteinExistence type="inferred from homology"/>
<evidence type="ECO:0000256" key="1">
    <source>
        <dbReference type="ARBA" id="ARBA00004127"/>
    </source>
</evidence>
<name>A0A1Y1MM10_PHOPY</name>
<evidence type="ECO:0000256" key="6">
    <source>
        <dbReference type="SAM" id="MobiDB-lite"/>
    </source>
</evidence>